<comment type="caution">
    <text evidence="2">The sequence shown here is derived from an EMBL/GenBank/DDBJ whole genome shotgun (WGS) entry which is preliminary data.</text>
</comment>
<sequence>MARNGASPLLKVVVVICFVMAKFQKTISSKEFWTTTTTTSYYIAYKVEECVQFCKYNAFDVRERNGCIRSCVIDVCRTIHSKDLMQLEICVENLYPKFVK</sequence>
<evidence type="ECO:0000256" key="1">
    <source>
        <dbReference type="SAM" id="SignalP"/>
    </source>
</evidence>
<dbReference type="Proteomes" id="UP001341840">
    <property type="component" value="Unassembled WGS sequence"/>
</dbReference>
<proteinExistence type="predicted"/>
<evidence type="ECO:0000313" key="2">
    <source>
        <dbReference type="EMBL" id="MED6210169.1"/>
    </source>
</evidence>
<feature type="signal peptide" evidence="1">
    <location>
        <begin position="1"/>
        <end position="28"/>
    </location>
</feature>
<evidence type="ECO:0000313" key="3">
    <source>
        <dbReference type="Proteomes" id="UP001341840"/>
    </source>
</evidence>
<organism evidence="2 3">
    <name type="scientific">Stylosanthes scabra</name>
    <dbReference type="NCBI Taxonomy" id="79078"/>
    <lineage>
        <taxon>Eukaryota</taxon>
        <taxon>Viridiplantae</taxon>
        <taxon>Streptophyta</taxon>
        <taxon>Embryophyta</taxon>
        <taxon>Tracheophyta</taxon>
        <taxon>Spermatophyta</taxon>
        <taxon>Magnoliopsida</taxon>
        <taxon>eudicotyledons</taxon>
        <taxon>Gunneridae</taxon>
        <taxon>Pentapetalae</taxon>
        <taxon>rosids</taxon>
        <taxon>fabids</taxon>
        <taxon>Fabales</taxon>
        <taxon>Fabaceae</taxon>
        <taxon>Papilionoideae</taxon>
        <taxon>50 kb inversion clade</taxon>
        <taxon>dalbergioids sensu lato</taxon>
        <taxon>Dalbergieae</taxon>
        <taxon>Pterocarpus clade</taxon>
        <taxon>Stylosanthes</taxon>
    </lineage>
</organism>
<reference evidence="2 3" key="1">
    <citation type="journal article" date="2023" name="Plants (Basel)">
        <title>Bridging the Gap: Combining Genomics and Transcriptomics Approaches to Understand Stylosanthes scabra, an Orphan Legume from the Brazilian Caatinga.</title>
        <authorList>
            <person name="Ferreira-Neto J.R.C."/>
            <person name="da Silva M.D."/>
            <person name="Binneck E."/>
            <person name="de Melo N.F."/>
            <person name="da Silva R.H."/>
            <person name="de Melo A.L.T.M."/>
            <person name="Pandolfi V."/>
            <person name="Bustamante F.O."/>
            <person name="Brasileiro-Vidal A.C."/>
            <person name="Benko-Iseppon A.M."/>
        </authorList>
    </citation>
    <scope>NUCLEOTIDE SEQUENCE [LARGE SCALE GENOMIC DNA]</scope>
    <source>
        <tissue evidence="2">Leaves</tissue>
    </source>
</reference>
<name>A0ABU6YJ36_9FABA</name>
<keyword evidence="1" id="KW-0732">Signal</keyword>
<gene>
    <name evidence="2" type="ORF">PIB30_061612</name>
</gene>
<dbReference type="EMBL" id="JASCZI010242216">
    <property type="protein sequence ID" value="MED6210169.1"/>
    <property type="molecule type" value="Genomic_DNA"/>
</dbReference>
<protein>
    <submittedName>
        <fullName evidence="2">Uncharacterized protein</fullName>
    </submittedName>
</protein>
<accession>A0ABU6YJ36</accession>
<feature type="chain" id="PRO_5046669218" evidence="1">
    <location>
        <begin position="29"/>
        <end position="100"/>
    </location>
</feature>
<keyword evidence="3" id="KW-1185">Reference proteome</keyword>